<dbReference type="InterPro" id="IPR011006">
    <property type="entry name" value="CheY-like_superfamily"/>
</dbReference>
<evidence type="ECO:0000259" key="6">
    <source>
        <dbReference type="PROSITE" id="PS50110"/>
    </source>
</evidence>
<sequence length="246" mass="27671">MINVYICEDDPKQLTQLKHLVTTAIVAHQLDMQLGLACQKPAELRQELQAHRPQQALYFLDISLKAEVNGIELATELRAQDPQSKIVFITTHSELALLVFKYQIEALDFIIKDAPEALAPRIERVLQVAQDRFAATATDVNDYIEIKVGPNLRTIKVDKILFFESSANAHKLILHLDDGQVEFYGLLKEVPALNTAFYKCHKSYVVNLNKITGLNKALRTLTLTDGETILCSLTASRYLVKKGFGH</sequence>
<evidence type="ECO:0000256" key="5">
    <source>
        <dbReference type="PROSITE-ProRule" id="PRU00169"/>
    </source>
</evidence>
<evidence type="ECO:0000313" key="8">
    <source>
        <dbReference type="EMBL" id="VDG30267.1"/>
    </source>
</evidence>
<feature type="domain" description="HTH LytTR-type" evidence="7">
    <location>
        <begin position="144"/>
        <end position="246"/>
    </location>
</feature>
<evidence type="ECO:0000313" key="9">
    <source>
        <dbReference type="Proteomes" id="UP000289996"/>
    </source>
</evidence>
<evidence type="ECO:0000259" key="7">
    <source>
        <dbReference type="PROSITE" id="PS50930"/>
    </source>
</evidence>
<keyword evidence="3" id="KW-0010">Activator</keyword>
<dbReference type="Pfam" id="PF04397">
    <property type="entry name" value="LytTR"/>
    <property type="match status" value="1"/>
</dbReference>
<dbReference type="InterPro" id="IPR001789">
    <property type="entry name" value="Sig_transdc_resp-reg_receiver"/>
</dbReference>
<proteinExistence type="predicted"/>
<name>A0A660EAN6_9LACO</name>
<gene>
    <name evidence="8" type="ORF">MUDAN_MDHGFNIF_01818</name>
</gene>
<dbReference type="SUPFAM" id="SSF52172">
    <property type="entry name" value="CheY-like"/>
    <property type="match status" value="1"/>
</dbReference>
<dbReference type="SMART" id="SM00850">
    <property type="entry name" value="LytTR"/>
    <property type="match status" value="1"/>
</dbReference>
<dbReference type="PROSITE" id="PS50930">
    <property type="entry name" value="HTH_LYTTR"/>
    <property type="match status" value="1"/>
</dbReference>
<dbReference type="PROSITE" id="PS50110">
    <property type="entry name" value="RESPONSE_REGULATORY"/>
    <property type="match status" value="1"/>
</dbReference>
<dbReference type="RefSeq" id="WP_130846151.1">
    <property type="nucleotide sequence ID" value="NZ_BJDY01000007.1"/>
</dbReference>
<feature type="modified residue" description="4-aspartylphosphate" evidence="5">
    <location>
        <position position="61"/>
    </location>
</feature>
<dbReference type="InterPro" id="IPR007492">
    <property type="entry name" value="LytTR_DNA-bd_dom"/>
</dbReference>
<accession>A0A660EAN6</accession>
<dbReference type="Pfam" id="PF00072">
    <property type="entry name" value="Response_reg"/>
    <property type="match status" value="1"/>
</dbReference>
<protein>
    <submittedName>
        <fullName evidence="8">Response regulator accesory gene regulator protein A [Lactobacillus plantarum JDM1]</fullName>
    </submittedName>
</protein>
<keyword evidence="2" id="KW-0902">Two-component regulatory system</keyword>
<evidence type="ECO:0000256" key="2">
    <source>
        <dbReference type="ARBA" id="ARBA00023012"/>
    </source>
</evidence>
<dbReference type="GO" id="GO:0000156">
    <property type="term" value="F:phosphorelay response regulator activity"/>
    <property type="evidence" value="ECO:0007669"/>
    <property type="project" value="InterPro"/>
</dbReference>
<dbReference type="Gene3D" id="2.40.50.1020">
    <property type="entry name" value="LytTr DNA-binding domain"/>
    <property type="match status" value="1"/>
</dbReference>
<dbReference type="EMBL" id="UYIG01000185">
    <property type="protein sequence ID" value="VDG30267.1"/>
    <property type="molecule type" value="Genomic_DNA"/>
</dbReference>
<feature type="domain" description="Response regulatory" evidence="6">
    <location>
        <begin position="3"/>
        <end position="127"/>
    </location>
</feature>
<comment type="function">
    <text evidence="4">Required for high-level post-exponential phase expression of a series of secreted proteins.</text>
</comment>
<dbReference type="Gene3D" id="3.40.50.2300">
    <property type="match status" value="1"/>
</dbReference>
<dbReference type="GO" id="GO:0003677">
    <property type="term" value="F:DNA binding"/>
    <property type="evidence" value="ECO:0007669"/>
    <property type="project" value="InterPro"/>
</dbReference>
<dbReference type="Proteomes" id="UP000289996">
    <property type="component" value="Unassembled WGS sequence"/>
</dbReference>
<evidence type="ECO:0000256" key="1">
    <source>
        <dbReference type="ARBA" id="ARBA00022490"/>
    </source>
</evidence>
<dbReference type="OrthoDB" id="9809318at2"/>
<reference evidence="8 9" key="1">
    <citation type="submission" date="2018-11" db="EMBL/GenBank/DDBJ databases">
        <authorList>
            <person name="Wuyts S."/>
        </authorList>
    </citation>
    <scope>NUCLEOTIDE SEQUENCE [LARGE SCALE GENOMIC DNA]</scope>
    <source>
        <strain evidence="8">Lactobacillus mudanjiangensis AMBF249</strain>
    </source>
</reference>
<keyword evidence="9" id="KW-1185">Reference proteome</keyword>
<dbReference type="SMART" id="SM00448">
    <property type="entry name" value="REC"/>
    <property type="match status" value="1"/>
</dbReference>
<keyword evidence="5" id="KW-0597">Phosphoprotein</keyword>
<evidence type="ECO:0000256" key="4">
    <source>
        <dbReference type="ARBA" id="ARBA00037164"/>
    </source>
</evidence>
<dbReference type="PANTHER" id="PTHR37299">
    <property type="entry name" value="TRANSCRIPTIONAL REGULATOR-RELATED"/>
    <property type="match status" value="1"/>
</dbReference>
<dbReference type="InterPro" id="IPR046947">
    <property type="entry name" value="LytR-like"/>
</dbReference>
<keyword evidence="1" id="KW-0963">Cytoplasm</keyword>
<evidence type="ECO:0000256" key="3">
    <source>
        <dbReference type="ARBA" id="ARBA00023159"/>
    </source>
</evidence>
<dbReference type="PANTHER" id="PTHR37299:SF3">
    <property type="entry name" value="STAGE 0 SPORULATION PROTEIN A HOMOLOG"/>
    <property type="match status" value="1"/>
</dbReference>
<dbReference type="AlphaFoldDB" id="A0A660EAN6"/>
<organism evidence="8 9">
    <name type="scientific">Lactiplantibacillus mudanjiangensis</name>
    <dbReference type="NCBI Taxonomy" id="1296538"/>
    <lineage>
        <taxon>Bacteria</taxon>
        <taxon>Bacillati</taxon>
        <taxon>Bacillota</taxon>
        <taxon>Bacilli</taxon>
        <taxon>Lactobacillales</taxon>
        <taxon>Lactobacillaceae</taxon>
        <taxon>Lactiplantibacillus</taxon>
    </lineage>
</organism>